<protein>
    <submittedName>
        <fullName evidence="6">Sepiapterin reductase</fullName>
    </submittedName>
</protein>
<dbReference type="AlphaFoldDB" id="A0A0N4ZMQ1"/>
<evidence type="ECO:0000313" key="5">
    <source>
        <dbReference type="Proteomes" id="UP000038045"/>
    </source>
</evidence>
<comment type="subcellular location">
    <subcellularLocation>
        <location evidence="1">Cytoplasm</location>
    </subcellularLocation>
</comment>
<evidence type="ECO:0000256" key="2">
    <source>
        <dbReference type="ARBA" id="ARBA00022490"/>
    </source>
</evidence>
<dbReference type="PRINTS" id="PR00081">
    <property type="entry name" value="GDHRDH"/>
</dbReference>
<evidence type="ECO:0000256" key="3">
    <source>
        <dbReference type="ARBA" id="ARBA00022857"/>
    </source>
</evidence>
<dbReference type="Gene3D" id="3.40.50.720">
    <property type="entry name" value="NAD(P)-binding Rossmann-like Domain"/>
    <property type="match status" value="1"/>
</dbReference>
<keyword evidence="3" id="KW-0521">NADP</keyword>
<dbReference type="PANTHER" id="PTHR44085:SF2">
    <property type="entry name" value="SEPIAPTERIN REDUCTASE"/>
    <property type="match status" value="1"/>
</dbReference>
<name>A0A0N4ZMQ1_PARTI</name>
<proteinExistence type="predicted"/>
<dbReference type="InterPro" id="IPR036291">
    <property type="entry name" value="NAD(P)-bd_dom_sf"/>
</dbReference>
<organism evidence="5 6">
    <name type="scientific">Parastrongyloides trichosuri</name>
    <name type="common">Possum-specific nematode worm</name>
    <dbReference type="NCBI Taxonomy" id="131310"/>
    <lineage>
        <taxon>Eukaryota</taxon>
        <taxon>Metazoa</taxon>
        <taxon>Ecdysozoa</taxon>
        <taxon>Nematoda</taxon>
        <taxon>Chromadorea</taxon>
        <taxon>Rhabditida</taxon>
        <taxon>Tylenchina</taxon>
        <taxon>Panagrolaimomorpha</taxon>
        <taxon>Strongyloidoidea</taxon>
        <taxon>Strongyloididae</taxon>
        <taxon>Parastrongyloides</taxon>
    </lineage>
</organism>
<dbReference type="SUPFAM" id="SSF51735">
    <property type="entry name" value="NAD(P)-binding Rossmann-fold domains"/>
    <property type="match status" value="1"/>
</dbReference>
<evidence type="ECO:0000256" key="4">
    <source>
        <dbReference type="ARBA" id="ARBA00023002"/>
    </source>
</evidence>
<dbReference type="GO" id="GO:0005737">
    <property type="term" value="C:cytoplasm"/>
    <property type="evidence" value="ECO:0007669"/>
    <property type="project" value="UniProtKB-SubCell"/>
</dbReference>
<dbReference type="STRING" id="131310.A0A0N4ZMQ1"/>
<accession>A0A0N4ZMQ1</accession>
<dbReference type="GO" id="GO:0004757">
    <property type="term" value="F:sepiapterin reductase (NADP+) activity"/>
    <property type="evidence" value="ECO:0007669"/>
    <property type="project" value="TreeGrafter"/>
</dbReference>
<sequence>MGFSFDGKKIVAVITGATQGIGLQILISLSKIIGKGSIIYIVGRDDKKLYELSEDITNENVKCTYWHIDFENSDVEAYEKLGQAFKGDIMDENIDIIGIFHIAGNIGDIKIKAQDVVPRESWDSHFKVNVSSMILLNNYLLKPIIHLKKENISVIVSITSLLAIKSFPCFSQYSVGHAAREAFFRSLAVECPELKILSYSPGPVKTRLRDYVKNNAYDSGIREAFSDEKISDISKQSLAPEATIGKLFEYLKNNDFQSGSRIDFFDI</sequence>
<dbReference type="GO" id="GO:0006729">
    <property type="term" value="P:tetrahydrobiopterin biosynthetic process"/>
    <property type="evidence" value="ECO:0007669"/>
    <property type="project" value="TreeGrafter"/>
</dbReference>
<evidence type="ECO:0000256" key="1">
    <source>
        <dbReference type="ARBA" id="ARBA00004496"/>
    </source>
</evidence>
<reference evidence="6" key="1">
    <citation type="submission" date="2017-02" db="UniProtKB">
        <authorList>
            <consortium name="WormBaseParasite"/>
        </authorList>
    </citation>
    <scope>IDENTIFICATION</scope>
</reference>
<dbReference type="WBParaSite" id="PTRK_0000981800.1">
    <property type="protein sequence ID" value="PTRK_0000981800.1"/>
    <property type="gene ID" value="PTRK_0000981800"/>
</dbReference>
<keyword evidence="5" id="KW-1185">Reference proteome</keyword>
<keyword evidence="2" id="KW-0963">Cytoplasm</keyword>
<keyword evidence="4" id="KW-0560">Oxidoreductase</keyword>
<dbReference type="Pfam" id="PF00106">
    <property type="entry name" value="adh_short"/>
    <property type="match status" value="1"/>
</dbReference>
<dbReference type="Proteomes" id="UP000038045">
    <property type="component" value="Unplaced"/>
</dbReference>
<dbReference type="InterPro" id="IPR002347">
    <property type="entry name" value="SDR_fam"/>
</dbReference>
<dbReference type="PANTHER" id="PTHR44085">
    <property type="entry name" value="SEPIAPTERIN REDUCTASE"/>
    <property type="match status" value="1"/>
</dbReference>
<dbReference type="InterPro" id="IPR051721">
    <property type="entry name" value="Biopterin_syn/organic_redct"/>
</dbReference>
<evidence type="ECO:0000313" key="6">
    <source>
        <dbReference type="WBParaSite" id="PTRK_0000981800.1"/>
    </source>
</evidence>